<organism evidence="2 3">
    <name type="scientific">Aphanomyces astaci</name>
    <name type="common">Crayfish plague agent</name>
    <dbReference type="NCBI Taxonomy" id="112090"/>
    <lineage>
        <taxon>Eukaryota</taxon>
        <taxon>Sar</taxon>
        <taxon>Stramenopiles</taxon>
        <taxon>Oomycota</taxon>
        <taxon>Saprolegniomycetes</taxon>
        <taxon>Saprolegniales</taxon>
        <taxon>Verrucalvaceae</taxon>
        <taxon>Aphanomyces</taxon>
    </lineage>
</organism>
<name>A0A3R7YGZ9_APHAT</name>
<protein>
    <submittedName>
        <fullName evidence="2">Uncharacterized protein</fullName>
    </submittedName>
</protein>
<evidence type="ECO:0000313" key="2">
    <source>
        <dbReference type="EMBL" id="RQM28692.1"/>
    </source>
</evidence>
<proteinExistence type="predicted"/>
<dbReference type="EMBL" id="MZMZ02001656">
    <property type="protein sequence ID" value="RQM28692.1"/>
    <property type="molecule type" value="Genomic_DNA"/>
</dbReference>
<dbReference type="AlphaFoldDB" id="A0A3R7YGZ9"/>
<gene>
    <name evidence="2" type="ORF">B5M09_014013</name>
</gene>
<accession>A0A3R7YGZ9</accession>
<evidence type="ECO:0000256" key="1">
    <source>
        <dbReference type="SAM" id="MobiDB-lite"/>
    </source>
</evidence>
<reference evidence="2" key="1">
    <citation type="submission" date="2018-07" db="EMBL/GenBank/DDBJ databases">
        <title>Annotation of Aphanomyces astaci genome assembly.</title>
        <authorList>
            <person name="Studholme D.J."/>
        </authorList>
    </citation>
    <scope>NUCLEOTIDE SEQUENCE [LARGE SCALE GENOMIC DNA]</scope>
    <source>
        <strain evidence="2">Pc</strain>
    </source>
</reference>
<dbReference type="Proteomes" id="UP000284702">
    <property type="component" value="Unassembled WGS sequence"/>
</dbReference>
<keyword evidence="3" id="KW-1185">Reference proteome</keyword>
<evidence type="ECO:0000313" key="3">
    <source>
        <dbReference type="Proteomes" id="UP000284702"/>
    </source>
</evidence>
<sequence length="64" mass="7025">FHPLPLALPYRLLGAEKALSERFFELTSVILAGEDLTEDGDSLRPSRDGHVHEGTPSSLHDAIE</sequence>
<feature type="non-terminal residue" evidence="2">
    <location>
        <position position="1"/>
    </location>
</feature>
<comment type="caution">
    <text evidence="2">The sequence shown here is derived from an EMBL/GenBank/DDBJ whole genome shotgun (WGS) entry which is preliminary data.</text>
</comment>
<feature type="compositionally biased region" description="Basic and acidic residues" evidence="1">
    <location>
        <begin position="41"/>
        <end position="53"/>
    </location>
</feature>
<feature type="region of interest" description="Disordered" evidence="1">
    <location>
        <begin position="37"/>
        <end position="64"/>
    </location>
</feature>